<reference evidence="1" key="1">
    <citation type="submission" date="2016-09" db="EMBL/GenBank/DDBJ databases">
        <title>The Complete Genome of Burkholderia sprentiae wsm5005.</title>
        <authorList>
            <person name="De Meyer S."/>
            <person name="Wang P."/>
            <person name="Terpolilli J."/>
        </authorList>
    </citation>
    <scope>NUCLEOTIDE SEQUENCE [LARGE SCALE GENOMIC DNA]</scope>
    <source>
        <strain evidence="1">WSM5005</strain>
    </source>
</reference>
<dbReference type="EMBL" id="CP017561">
    <property type="protein sequence ID" value="APA84744.1"/>
    <property type="molecule type" value="Genomic_DNA"/>
</dbReference>
<sequence>MNVDDIHSIEDYSPQTLRELIGRVEKSSTFEHMIYRESELDEVWRLLDNDIVAAARQGSNVREVQNLAALRNLIVEAHDFIGNDSNTEDARDRLLKAVELV</sequence>
<evidence type="ECO:0000313" key="1">
    <source>
        <dbReference type="EMBL" id="APA84744.1"/>
    </source>
</evidence>
<gene>
    <name evidence="1" type="ORF">BJG93_04585</name>
</gene>
<organism evidence="1 2">
    <name type="scientific">Paraburkholderia sprentiae WSM5005</name>
    <dbReference type="NCBI Taxonomy" id="754502"/>
    <lineage>
        <taxon>Bacteria</taxon>
        <taxon>Pseudomonadati</taxon>
        <taxon>Pseudomonadota</taxon>
        <taxon>Betaproteobacteria</taxon>
        <taxon>Burkholderiales</taxon>
        <taxon>Burkholderiaceae</taxon>
        <taxon>Paraburkholderia</taxon>
    </lineage>
</organism>
<dbReference type="KEGG" id="pspw:BJG93_04585"/>
<dbReference type="RefSeq" id="WP_027197808.1">
    <property type="nucleotide sequence ID" value="NZ_CP017561.2"/>
</dbReference>
<dbReference type="AlphaFoldDB" id="A0A1I9YEL1"/>
<protein>
    <submittedName>
        <fullName evidence="1">Uncharacterized protein</fullName>
    </submittedName>
</protein>
<reference evidence="1" key="2">
    <citation type="submission" date="2021-06" db="EMBL/GenBank/DDBJ databases">
        <authorList>
            <person name="Rogers T.H."/>
            <person name="Ramsay J.P."/>
            <person name="Wang P."/>
            <person name="Terpolilli J."/>
        </authorList>
    </citation>
    <scope>NUCLEOTIDE SEQUENCE [LARGE SCALE GENOMIC DNA]</scope>
    <source>
        <strain evidence="1">WSM5005</strain>
    </source>
</reference>
<accession>A0A1I9YEL1</accession>
<evidence type="ECO:0000313" key="2">
    <source>
        <dbReference type="Proteomes" id="UP000179860"/>
    </source>
</evidence>
<name>A0A1I9YEL1_9BURK</name>
<dbReference type="STRING" id="754502.BJG93_04585"/>
<proteinExistence type="predicted"/>
<dbReference type="OrthoDB" id="9103455at2"/>
<dbReference type="Proteomes" id="UP000179860">
    <property type="component" value="Chromosome 1"/>
</dbReference>
<keyword evidence="2" id="KW-1185">Reference proteome</keyword>